<protein>
    <recommendedName>
        <fullName evidence="2">Fibronectin type-III domain-containing protein</fullName>
    </recommendedName>
</protein>
<sequence length="594" mass="69678">MVLTYRRFFLNSNEGRGHKENLTMMYPSSFEKNIEILIALIKEDTNVLIEQIRRDKHILTKWKTGDTKTLHESRLFQMVSLTGKDSAVRYRIVVLPKPSRDKEALVKWMETNEEDINVCSNEENDTLTEWINENKETIINSIRNDTMTFIGMIRGEQNLSDARINKDIEILTKTPWLSCECMYRHYSIILSKTIINKECIIKDKETMTEWSEKSTECILEDKETMTEVLVQDKAMITEQTTHVRDLFEPGCPSAIEITPTTIKLTWDEPIVGANWYEITCEQKHISVVCYYKTSDNSCEYIVKGLKRNTEYEFTIQAVKNEVLSCVGVLSAITYQRYMNKRKEQETFSQLIRDEQTNLKEYVEKEKKALIAIIIKQEDEIKGKQMETLTKLIEKESSKVVELFEKEKNNLIVIINKEQTKVTEYIQKENETLQALKIEQGVAFDKKRNEMIDELKKDQKELLNELKTEQDGAFAELIGKQEDTLVSLKGIQVDALKIQHEELSAELIKKQEETWAEYSEKEKTTLNTWIQEEKNTLDNLKKIQQETLDELKKHIENEFEKQRDEDLLRQENDMKANLKRLQEISKIKQGNTLTE</sequence>
<dbReference type="Pfam" id="PF00041">
    <property type="entry name" value="fn3"/>
    <property type="match status" value="1"/>
</dbReference>
<feature type="coiled-coil region" evidence="1">
    <location>
        <begin position="448"/>
        <end position="564"/>
    </location>
</feature>
<evidence type="ECO:0000256" key="1">
    <source>
        <dbReference type="SAM" id="Coils"/>
    </source>
</evidence>
<evidence type="ECO:0000313" key="4">
    <source>
        <dbReference type="Proteomes" id="UP000596742"/>
    </source>
</evidence>
<proteinExistence type="predicted"/>
<comment type="caution">
    <text evidence="3">The sequence shown here is derived from an EMBL/GenBank/DDBJ whole genome shotgun (WGS) entry which is preliminary data.</text>
</comment>
<dbReference type="InterPro" id="IPR013783">
    <property type="entry name" value="Ig-like_fold"/>
</dbReference>
<organism evidence="3 4">
    <name type="scientific">Mytilus galloprovincialis</name>
    <name type="common">Mediterranean mussel</name>
    <dbReference type="NCBI Taxonomy" id="29158"/>
    <lineage>
        <taxon>Eukaryota</taxon>
        <taxon>Metazoa</taxon>
        <taxon>Spiralia</taxon>
        <taxon>Lophotrochozoa</taxon>
        <taxon>Mollusca</taxon>
        <taxon>Bivalvia</taxon>
        <taxon>Autobranchia</taxon>
        <taxon>Pteriomorphia</taxon>
        <taxon>Mytilida</taxon>
        <taxon>Mytiloidea</taxon>
        <taxon>Mytilidae</taxon>
        <taxon>Mytilinae</taxon>
        <taxon>Mytilus</taxon>
    </lineage>
</organism>
<evidence type="ECO:0000259" key="2">
    <source>
        <dbReference type="PROSITE" id="PS50853"/>
    </source>
</evidence>
<dbReference type="CDD" id="cd00063">
    <property type="entry name" value="FN3"/>
    <property type="match status" value="1"/>
</dbReference>
<dbReference type="Gene3D" id="2.60.40.10">
    <property type="entry name" value="Immunoglobulins"/>
    <property type="match status" value="1"/>
</dbReference>
<dbReference type="InterPro" id="IPR036116">
    <property type="entry name" value="FN3_sf"/>
</dbReference>
<dbReference type="AlphaFoldDB" id="A0A8B6HR03"/>
<keyword evidence="4" id="KW-1185">Reference proteome</keyword>
<gene>
    <name evidence="3" type="ORF">MGAL_10B037753</name>
</gene>
<dbReference type="InterPro" id="IPR003961">
    <property type="entry name" value="FN3_dom"/>
</dbReference>
<feature type="domain" description="Fibronectin type-III" evidence="2">
    <location>
        <begin position="248"/>
        <end position="337"/>
    </location>
</feature>
<accession>A0A8B6HR03</accession>
<dbReference type="OrthoDB" id="6216098at2759"/>
<dbReference type="Proteomes" id="UP000596742">
    <property type="component" value="Unassembled WGS sequence"/>
</dbReference>
<keyword evidence="1" id="KW-0175">Coiled coil</keyword>
<evidence type="ECO:0000313" key="3">
    <source>
        <dbReference type="EMBL" id="VDI83057.1"/>
    </source>
</evidence>
<name>A0A8B6HR03_MYTGA</name>
<dbReference type="SMART" id="SM00060">
    <property type="entry name" value="FN3"/>
    <property type="match status" value="1"/>
</dbReference>
<dbReference type="PROSITE" id="PS50853">
    <property type="entry name" value="FN3"/>
    <property type="match status" value="1"/>
</dbReference>
<dbReference type="SUPFAM" id="SSF49265">
    <property type="entry name" value="Fibronectin type III"/>
    <property type="match status" value="1"/>
</dbReference>
<reference evidence="3" key="1">
    <citation type="submission" date="2018-11" db="EMBL/GenBank/DDBJ databases">
        <authorList>
            <person name="Alioto T."/>
            <person name="Alioto T."/>
        </authorList>
    </citation>
    <scope>NUCLEOTIDE SEQUENCE</scope>
</reference>
<dbReference type="EMBL" id="UYJE01010422">
    <property type="protein sequence ID" value="VDI83057.1"/>
    <property type="molecule type" value="Genomic_DNA"/>
</dbReference>